<organism evidence="1 2">
    <name type="scientific">Dreissena polymorpha</name>
    <name type="common">Zebra mussel</name>
    <name type="synonym">Mytilus polymorpha</name>
    <dbReference type="NCBI Taxonomy" id="45954"/>
    <lineage>
        <taxon>Eukaryota</taxon>
        <taxon>Metazoa</taxon>
        <taxon>Spiralia</taxon>
        <taxon>Lophotrochozoa</taxon>
        <taxon>Mollusca</taxon>
        <taxon>Bivalvia</taxon>
        <taxon>Autobranchia</taxon>
        <taxon>Heteroconchia</taxon>
        <taxon>Euheterodonta</taxon>
        <taxon>Imparidentia</taxon>
        <taxon>Neoheterodontei</taxon>
        <taxon>Myida</taxon>
        <taxon>Dreissenoidea</taxon>
        <taxon>Dreissenidae</taxon>
        <taxon>Dreissena</taxon>
    </lineage>
</organism>
<dbReference type="EMBL" id="JAIWYP010000002">
    <property type="protein sequence ID" value="KAH3873327.1"/>
    <property type="molecule type" value="Genomic_DNA"/>
</dbReference>
<accession>A0A9D4MD71</accession>
<keyword evidence="2" id="KW-1185">Reference proteome</keyword>
<reference evidence="1" key="2">
    <citation type="submission" date="2020-11" db="EMBL/GenBank/DDBJ databases">
        <authorList>
            <person name="McCartney M.A."/>
            <person name="Auch B."/>
            <person name="Kono T."/>
            <person name="Mallez S."/>
            <person name="Becker A."/>
            <person name="Gohl D.M."/>
            <person name="Silverstein K.A.T."/>
            <person name="Koren S."/>
            <person name="Bechman K.B."/>
            <person name="Herman A."/>
            <person name="Abrahante J.E."/>
            <person name="Garbe J."/>
        </authorList>
    </citation>
    <scope>NUCLEOTIDE SEQUENCE</scope>
    <source>
        <strain evidence="1">Duluth1</strain>
        <tissue evidence="1">Whole animal</tissue>
    </source>
</reference>
<sequence length="66" mass="7733">MWYDCGQKSFNRDDSQNPHCAIRNCEHKPPVNFANHNGLVPNIDIKRVFNPLPKESNVQKTKVERR</sequence>
<evidence type="ECO:0000313" key="1">
    <source>
        <dbReference type="EMBL" id="KAH3873327.1"/>
    </source>
</evidence>
<protein>
    <submittedName>
        <fullName evidence="1">Uncharacterized protein</fullName>
    </submittedName>
</protein>
<proteinExistence type="predicted"/>
<reference evidence="1" key="1">
    <citation type="journal article" date="2019" name="bioRxiv">
        <title>The Genome of the Zebra Mussel, Dreissena polymorpha: A Resource for Invasive Species Research.</title>
        <authorList>
            <person name="McCartney M.A."/>
            <person name="Auch B."/>
            <person name="Kono T."/>
            <person name="Mallez S."/>
            <person name="Zhang Y."/>
            <person name="Obille A."/>
            <person name="Becker A."/>
            <person name="Abrahante J.E."/>
            <person name="Garbe J."/>
            <person name="Badalamenti J.P."/>
            <person name="Herman A."/>
            <person name="Mangelson H."/>
            <person name="Liachko I."/>
            <person name="Sullivan S."/>
            <person name="Sone E.D."/>
            <person name="Koren S."/>
            <person name="Silverstein K.A.T."/>
            <person name="Beckman K.B."/>
            <person name="Gohl D.M."/>
        </authorList>
    </citation>
    <scope>NUCLEOTIDE SEQUENCE</scope>
    <source>
        <strain evidence="1">Duluth1</strain>
        <tissue evidence="1">Whole animal</tissue>
    </source>
</reference>
<dbReference type="AlphaFoldDB" id="A0A9D4MD71"/>
<gene>
    <name evidence="1" type="ORF">DPMN_036560</name>
</gene>
<evidence type="ECO:0000313" key="2">
    <source>
        <dbReference type="Proteomes" id="UP000828390"/>
    </source>
</evidence>
<comment type="caution">
    <text evidence="1">The sequence shown here is derived from an EMBL/GenBank/DDBJ whole genome shotgun (WGS) entry which is preliminary data.</text>
</comment>
<dbReference type="Proteomes" id="UP000828390">
    <property type="component" value="Unassembled WGS sequence"/>
</dbReference>
<name>A0A9D4MD71_DREPO</name>